<evidence type="ECO:0000256" key="8">
    <source>
        <dbReference type="ARBA" id="ARBA00023303"/>
    </source>
</evidence>
<dbReference type="PANTHER" id="PTHR28259">
    <property type="entry name" value="FLUORIDE EXPORT PROTEIN 1-RELATED"/>
    <property type="match status" value="1"/>
</dbReference>
<dbReference type="GO" id="GO:0046872">
    <property type="term" value="F:metal ion binding"/>
    <property type="evidence" value="ECO:0007669"/>
    <property type="project" value="UniProtKB-KW"/>
</dbReference>
<evidence type="ECO:0000256" key="9">
    <source>
        <dbReference type="ARBA" id="ARBA00035120"/>
    </source>
</evidence>
<sequence length="143" mass="14578">MTQTPSSVARTPGTGINAAAVLIGGAAGALCRFGGNIAIMDMIRGPFPLGILVINVAGGFLMGLLQGAIKRSGSPHTLLYNLLGTGFLGGFTTFSTFSIDTFHLYASGSVMSAALNIILNACLAIAAAGIGYGIFIKREAPRE</sequence>
<keyword evidence="2 11" id="KW-1003">Cell membrane</keyword>
<accession>A0A9D2HFK0</accession>
<dbReference type="Pfam" id="PF02537">
    <property type="entry name" value="CRCB"/>
    <property type="match status" value="1"/>
</dbReference>
<evidence type="ECO:0000313" key="13">
    <source>
        <dbReference type="Proteomes" id="UP000824225"/>
    </source>
</evidence>
<keyword evidence="11" id="KW-0915">Sodium</keyword>
<comment type="caution">
    <text evidence="12">The sequence shown here is derived from an EMBL/GenBank/DDBJ whole genome shotgun (WGS) entry which is preliminary data.</text>
</comment>
<dbReference type="GO" id="GO:0005886">
    <property type="term" value="C:plasma membrane"/>
    <property type="evidence" value="ECO:0007669"/>
    <property type="project" value="UniProtKB-SubCell"/>
</dbReference>
<evidence type="ECO:0000256" key="10">
    <source>
        <dbReference type="ARBA" id="ARBA00035585"/>
    </source>
</evidence>
<evidence type="ECO:0000256" key="5">
    <source>
        <dbReference type="ARBA" id="ARBA00022989"/>
    </source>
</evidence>
<dbReference type="GO" id="GO:0140114">
    <property type="term" value="P:cellular detoxification of fluoride"/>
    <property type="evidence" value="ECO:0007669"/>
    <property type="project" value="UniProtKB-UniRule"/>
</dbReference>
<comment type="catalytic activity">
    <reaction evidence="10">
        <text>fluoride(in) = fluoride(out)</text>
        <dbReference type="Rhea" id="RHEA:76159"/>
        <dbReference type="ChEBI" id="CHEBI:17051"/>
    </reaction>
    <physiologicalReaction direction="left-to-right" evidence="10">
        <dbReference type="Rhea" id="RHEA:76160"/>
    </physiologicalReaction>
</comment>
<reference evidence="12" key="2">
    <citation type="submission" date="2021-04" db="EMBL/GenBank/DDBJ databases">
        <authorList>
            <person name="Gilroy R."/>
        </authorList>
    </citation>
    <scope>NUCLEOTIDE SEQUENCE</scope>
    <source>
        <strain evidence="12">CHK186-16707</strain>
    </source>
</reference>
<keyword evidence="3" id="KW-0997">Cell inner membrane</keyword>
<comment type="function">
    <text evidence="11">Fluoride-specific ion channel. Important for reducing fluoride concentration in the cell, thus reducing its toxicity.</text>
</comment>
<keyword evidence="5 11" id="KW-1133">Transmembrane helix</keyword>
<keyword evidence="8 11" id="KW-0407">Ion channel</keyword>
<gene>
    <name evidence="11" type="primary">fluC</name>
    <name evidence="11" type="synonym">crcB</name>
    <name evidence="12" type="ORF">H9962_07935</name>
</gene>
<keyword evidence="6 11" id="KW-0406">Ion transport</keyword>
<keyword evidence="4 11" id="KW-0812">Transmembrane</keyword>
<keyword evidence="11" id="KW-0813">Transport</keyword>
<evidence type="ECO:0000256" key="11">
    <source>
        <dbReference type="HAMAP-Rule" id="MF_00454"/>
    </source>
</evidence>
<dbReference type="AlphaFoldDB" id="A0A9D2HFK0"/>
<dbReference type="Proteomes" id="UP000824225">
    <property type="component" value="Unassembled WGS sequence"/>
</dbReference>
<comment type="similarity">
    <text evidence="9 11">Belongs to the fluoride channel Fluc/FEX (TC 1.A.43) family.</text>
</comment>
<dbReference type="PANTHER" id="PTHR28259:SF1">
    <property type="entry name" value="FLUORIDE EXPORT PROTEIN 1-RELATED"/>
    <property type="match status" value="1"/>
</dbReference>
<comment type="subcellular location">
    <subcellularLocation>
        <location evidence="1 11">Cell membrane</location>
        <topology evidence="1 11">Multi-pass membrane protein</topology>
    </subcellularLocation>
</comment>
<feature type="transmembrane region" description="Helical" evidence="11">
    <location>
        <begin position="117"/>
        <end position="136"/>
    </location>
</feature>
<evidence type="ECO:0000256" key="3">
    <source>
        <dbReference type="ARBA" id="ARBA00022519"/>
    </source>
</evidence>
<dbReference type="HAMAP" id="MF_00454">
    <property type="entry name" value="FluC"/>
    <property type="match status" value="1"/>
</dbReference>
<evidence type="ECO:0000256" key="1">
    <source>
        <dbReference type="ARBA" id="ARBA00004651"/>
    </source>
</evidence>
<evidence type="ECO:0000256" key="4">
    <source>
        <dbReference type="ARBA" id="ARBA00022692"/>
    </source>
</evidence>
<keyword evidence="7 11" id="KW-0472">Membrane</keyword>
<dbReference type="GO" id="GO:0062054">
    <property type="term" value="F:fluoride channel activity"/>
    <property type="evidence" value="ECO:0007669"/>
    <property type="project" value="UniProtKB-UniRule"/>
</dbReference>
<feature type="transmembrane region" description="Helical" evidence="11">
    <location>
        <begin position="47"/>
        <end position="65"/>
    </location>
</feature>
<protein>
    <recommendedName>
        <fullName evidence="11">Fluoride-specific ion channel FluC</fullName>
    </recommendedName>
</protein>
<feature type="transmembrane region" description="Helical" evidence="11">
    <location>
        <begin position="12"/>
        <end position="35"/>
    </location>
</feature>
<evidence type="ECO:0000256" key="2">
    <source>
        <dbReference type="ARBA" id="ARBA00022475"/>
    </source>
</evidence>
<evidence type="ECO:0000256" key="7">
    <source>
        <dbReference type="ARBA" id="ARBA00023136"/>
    </source>
</evidence>
<organism evidence="12 13">
    <name type="scientific">Candidatus Mailhella merdigallinarum</name>
    <dbReference type="NCBI Taxonomy" id="2838658"/>
    <lineage>
        <taxon>Bacteria</taxon>
        <taxon>Pseudomonadati</taxon>
        <taxon>Thermodesulfobacteriota</taxon>
        <taxon>Desulfovibrionia</taxon>
        <taxon>Desulfovibrionales</taxon>
        <taxon>Desulfovibrionaceae</taxon>
        <taxon>Mailhella</taxon>
    </lineage>
</organism>
<proteinExistence type="inferred from homology"/>
<dbReference type="InterPro" id="IPR003691">
    <property type="entry name" value="FluC"/>
</dbReference>
<name>A0A9D2HFK0_9BACT</name>
<keyword evidence="11" id="KW-0479">Metal-binding</keyword>
<dbReference type="EMBL" id="DXAN01000026">
    <property type="protein sequence ID" value="HJA09100.1"/>
    <property type="molecule type" value="Genomic_DNA"/>
</dbReference>
<evidence type="ECO:0000313" key="12">
    <source>
        <dbReference type="EMBL" id="HJA09100.1"/>
    </source>
</evidence>
<comment type="activity regulation">
    <text evidence="11">Na(+) is not transported, but it plays an essential structural role and its presence is essential for fluoride channel function.</text>
</comment>
<feature type="transmembrane region" description="Helical" evidence="11">
    <location>
        <begin position="77"/>
        <end position="97"/>
    </location>
</feature>
<evidence type="ECO:0000256" key="6">
    <source>
        <dbReference type="ARBA" id="ARBA00023065"/>
    </source>
</evidence>
<feature type="binding site" evidence="11">
    <location>
        <position position="92"/>
    </location>
    <ligand>
        <name>Na(+)</name>
        <dbReference type="ChEBI" id="CHEBI:29101"/>
        <note>structural</note>
    </ligand>
</feature>
<feature type="binding site" evidence="11">
    <location>
        <position position="89"/>
    </location>
    <ligand>
        <name>Na(+)</name>
        <dbReference type="ChEBI" id="CHEBI:29101"/>
        <note>structural</note>
    </ligand>
</feature>
<reference evidence="12" key="1">
    <citation type="journal article" date="2021" name="PeerJ">
        <title>Extensive microbial diversity within the chicken gut microbiome revealed by metagenomics and culture.</title>
        <authorList>
            <person name="Gilroy R."/>
            <person name="Ravi A."/>
            <person name="Getino M."/>
            <person name="Pursley I."/>
            <person name="Horton D.L."/>
            <person name="Alikhan N.F."/>
            <person name="Baker D."/>
            <person name="Gharbi K."/>
            <person name="Hall N."/>
            <person name="Watson M."/>
            <person name="Adriaenssens E.M."/>
            <person name="Foster-Nyarko E."/>
            <person name="Jarju S."/>
            <person name="Secka A."/>
            <person name="Antonio M."/>
            <person name="Oren A."/>
            <person name="Chaudhuri R.R."/>
            <person name="La Ragione R."/>
            <person name="Hildebrand F."/>
            <person name="Pallen M.J."/>
        </authorList>
    </citation>
    <scope>NUCLEOTIDE SEQUENCE</scope>
    <source>
        <strain evidence="12">CHK186-16707</strain>
    </source>
</reference>